<accession>A0A1F7FIS4</accession>
<dbReference type="PANTHER" id="PTHR12110">
    <property type="entry name" value="HYDROXYPYRUVATE ISOMERASE"/>
    <property type="match status" value="1"/>
</dbReference>
<proteinExistence type="predicted"/>
<protein>
    <recommendedName>
        <fullName evidence="1">Xylose isomerase-like TIM barrel domain-containing protein</fullName>
    </recommendedName>
</protein>
<gene>
    <name evidence="2" type="ORF">A2519_11015</name>
</gene>
<dbReference type="Pfam" id="PF01261">
    <property type="entry name" value="AP_endonuc_2"/>
    <property type="match status" value="1"/>
</dbReference>
<sequence length="252" mass="28088">MNNLRIADEDMHRLKPALCSISWRYSTGLMTIIDLCANLGIHGLEIWLPHLAAVSPIKVRDALKEKRIEAVCLSVPWGARFWEHGNALVHYASTVGARGIKVFGDTFNAADNLPGKLREFAEAAAVRGLEVYLETHDGQPHDTVDHCLALYQKAASKNVRFIFDLFNTWFLKEDLTEAYGRLAPLIAHFHLKWGVQSPETGYSPKPLAQAPISFSTVLAAVPRSPIWCSLEMASDEGLIRDNLAWLQAQDQS</sequence>
<organism evidence="2 3">
    <name type="scientific">Candidatus Raymondbacteria bacterium RIFOXYD12_FULL_49_13</name>
    <dbReference type="NCBI Taxonomy" id="1817890"/>
    <lineage>
        <taxon>Bacteria</taxon>
        <taxon>Raymondiibacteriota</taxon>
    </lineage>
</organism>
<dbReference type="Gene3D" id="3.20.20.150">
    <property type="entry name" value="Divalent-metal-dependent TIM barrel enzymes"/>
    <property type="match status" value="1"/>
</dbReference>
<feature type="domain" description="Xylose isomerase-like TIM barrel" evidence="1">
    <location>
        <begin position="35"/>
        <end position="248"/>
    </location>
</feature>
<evidence type="ECO:0000313" key="3">
    <source>
        <dbReference type="Proteomes" id="UP000179243"/>
    </source>
</evidence>
<name>A0A1F7FIS4_UNCRA</name>
<evidence type="ECO:0000313" key="2">
    <source>
        <dbReference type="EMBL" id="OGK06634.1"/>
    </source>
</evidence>
<comment type="caution">
    <text evidence="2">The sequence shown here is derived from an EMBL/GenBank/DDBJ whole genome shotgun (WGS) entry which is preliminary data.</text>
</comment>
<evidence type="ECO:0000259" key="1">
    <source>
        <dbReference type="Pfam" id="PF01261"/>
    </source>
</evidence>
<dbReference type="InterPro" id="IPR050312">
    <property type="entry name" value="IolE/XylAMocC-like"/>
</dbReference>
<dbReference type="Proteomes" id="UP000179243">
    <property type="component" value="Unassembled WGS sequence"/>
</dbReference>
<dbReference type="AlphaFoldDB" id="A0A1F7FIS4"/>
<dbReference type="PANTHER" id="PTHR12110:SF41">
    <property type="entry name" value="INOSOSE DEHYDRATASE"/>
    <property type="match status" value="1"/>
</dbReference>
<dbReference type="InterPro" id="IPR013022">
    <property type="entry name" value="Xyl_isomerase-like_TIM-brl"/>
</dbReference>
<reference evidence="2 3" key="1">
    <citation type="journal article" date="2016" name="Nat. Commun.">
        <title>Thousands of microbial genomes shed light on interconnected biogeochemical processes in an aquifer system.</title>
        <authorList>
            <person name="Anantharaman K."/>
            <person name="Brown C.T."/>
            <person name="Hug L.A."/>
            <person name="Sharon I."/>
            <person name="Castelle C.J."/>
            <person name="Probst A.J."/>
            <person name="Thomas B.C."/>
            <person name="Singh A."/>
            <person name="Wilkins M.J."/>
            <person name="Karaoz U."/>
            <person name="Brodie E.L."/>
            <person name="Williams K.H."/>
            <person name="Hubbard S.S."/>
            <person name="Banfield J.F."/>
        </authorList>
    </citation>
    <scope>NUCLEOTIDE SEQUENCE [LARGE SCALE GENOMIC DNA]</scope>
</reference>
<dbReference type="EMBL" id="MFYX01000025">
    <property type="protein sequence ID" value="OGK06634.1"/>
    <property type="molecule type" value="Genomic_DNA"/>
</dbReference>
<dbReference type="InterPro" id="IPR036237">
    <property type="entry name" value="Xyl_isomerase-like_sf"/>
</dbReference>
<dbReference type="SUPFAM" id="SSF51658">
    <property type="entry name" value="Xylose isomerase-like"/>
    <property type="match status" value="1"/>
</dbReference>